<accession>C6WBC0</accession>
<feature type="region of interest" description="Disordered" evidence="1">
    <location>
        <begin position="150"/>
        <end position="209"/>
    </location>
</feature>
<keyword evidence="3" id="KW-1185">Reference proteome</keyword>
<dbReference type="STRING" id="446462.Amir_5593"/>
<dbReference type="RefSeq" id="WP_015804296.1">
    <property type="nucleotide sequence ID" value="NC_013093.1"/>
</dbReference>
<dbReference type="EMBL" id="CP001630">
    <property type="protein sequence ID" value="ACU39411.1"/>
    <property type="molecule type" value="Genomic_DNA"/>
</dbReference>
<evidence type="ECO:0000313" key="3">
    <source>
        <dbReference type="Proteomes" id="UP000002213"/>
    </source>
</evidence>
<evidence type="ECO:0000256" key="1">
    <source>
        <dbReference type="SAM" id="MobiDB-lite"/>
    </source>
</evidence>
<dbReference type="AlphaFoldDB" id="C6WBC0"/>
<name>C6WBC0_ACTMD</name>
<sequence>MGPFLFAFLVAWFVVYRLWGDTRTVLCACCAWFATRTATLATAVGHPRAAEVLVAVSVRMGGRTPPGEPRTSDGQDYLRRPHAAAGARRARALLRWLWLTGVDAVGAARNARRRPRRSLRDHGWRRYFDQFFRWPTGWWTWPGHDEPHAPIRATSTRLDRDPPPDPTPGIPPVPPTALGTPPPRRTTPPGGPMPTPAIRSSSSGTVASGEGGLGSYMEFARGLLNALGNGVRAAEQNRGEAEQTQSQVGGLASDCAAGIIAIEGTVADMRRQDWSGPRVAPFEQAADLLGSARDRFGAASSALGEAAAALDAAMAALDAAKAATSTGLSALEGSVNVADGYASNPGTGSKSSVTNL</sequence>
<dbReference type="Proteomes" id="UP000002213">
    <property type="component" value="Chromosome"/>
</dbReference>
<evidence type="ECO:0000313" key="2">
    <source>
        <dbReference type="EMBL" id="ACU39411.1"/>
    </source>
</evidence>
<dbReference type="KEGG" id="ami:Amir_5593"/>
<reference evidence="2 3" key="1">
    <citation type="journal article" date="2009" name="Stand. Genomic Sci.">
        <title>Complete genome sequence of Actinosynnema mirum type strain (101).</title>
        <authorList>
            <person name="Land M."/>
            <person name="Lapidus A."/>
            <person name="Mayilraj S."/>
            <person name="Chen F."/>
            <person name="Copeland A."/>
            <person name="Del Rio T.G."/>
            <person name="Nolan M."/>
            <person name="Lucas S."/>
            <person name="Tice H."/>
            <person name="Cheng J.F."/>
            <person name="Chertkov O."/>
            <person name="Bruce D."/>
            <person name="Goodwin L."/>
            <person name="Pitluck S."/>
            <person name="Rohde M."/>
            <person name="Goker M."/>
            <person name="Pati A."/>
            <person name="Ivanova N."/>
            <person name="Mavromatis K."/>
            <person name="Chen A."/>
            <person name="Palaniappan K."/>
            <person name="Hauser L."/>
            <person name="Chang Y.J."/>
            <person name="Jeffries C.C."/>
            <person name="Brettin T."/>
            <person name="Detter J.C."/>
            <person name="Han C."/>
            <person name="Chain P."/>
            <person name="Tindall B.J."/>
            <person name="Bristow J."/>
            <person name="Eisen J.A."/>
            <person name="Markowitz V."/>
            <person name="Hugenholtz P."/>
            <person name="Kyrpides N.C."/>
            <person name="Klenk H.P."/>
        </authorList>
    </citation>
    <scope>NUCLEOTIDE SEQUENCE [LARGE SCALE GENOMIC DNA]</scope>
    <source>
        <strain evidence="3">ATCC 29888 / DSM 43827 / JCM 3225 / NBRC 14064 / NCIMB 13271 / NRRL B-12336 / IMRU 3971 / 101</strain>
    </source>
</reference>
<organism evidence="2 3">
    <name type="scientific">Actinosynnema mirum (strain ATCC 29888 / DSM 43827 / JCM 3225 / NBRC 14064 / NCIMB 13271 / NRRL B-12336 / IMRU 3971 / 101)</name>
    <dbReference type="NCBI Taxonomy" id="446462"/>
    <lineage>
        <taxon>Bacteria</taxon>
        <taxon>Bacillati</taxon>
        <taxon>Actinomycetota</taxon>
        <taxon>Actinomycetes</taxon>
        <taxon>Pseudonocardiales</taxon>
        <taxon>Pseudonocardiaceae</taxon>
        <taxon>Actinosynnema</taxon>
    </lineage>
</organism>
<feature type="compositionally biased region" description="Pro residues" evidence="1">
    <location>
        <begin position="164"/>
        <end position="195"/>
    </location>
</feature>
<dbReference type="HOGENOM" id="CLU_777625_0_0_11"/>
<proteinExistence type="predicted"/>
<protein>
    <submittedName>
        <fullName evidence="2">Uncharacterized protein</fullName>
    </submittedName>
</protein>
<gene>
    <name evidence="2" type="ordered locus">Amir_5593</name>
</gene>